<dbReference type="Gene3D" id="3.30.40.10">
    <property type="entry name" value="Zinc/RING finger domain, C3HC4 (zinc finger)"/>
    <property type="match status" value="1"/>
</dbReference>
<keyword evidence="7 11" id="KW-0788">Thiol protease</keyword>
<evidence type="ECO:0000256" key="1">
    <source>
        <dbReference type="ARBA" id="ARBA00000707"/>
    </source>
</evidence>
<dbReference type="GO" id="GO:0004843">
    <property type="term" value="F:cysteine-type deubiquitinase activity"/>
    <property type="evidence" value="ECO:0007669"/>
    <property type="project" value="UniProtKB-UniRule"/>
</dbReference>
<feature type="region of interest" description="Disordered" evidence="12">
    <location>
        <begin position="393"/>
        <end position="412"/>
    </location>
</feature>
<evidence type="ECO:0000256" key="9">
    <source>
        <dbReference type="ARBA" id="ARBA00023242"/>
    </source>
</evidence>
<dbReference type="InterPro" id="IPR028889">
    <property type="entry name" value="USP"/>
</dbReference>
<protein>
    <recommendedName>
        <fullName evidence="11">Ubiquitin carboxyl-terminal hydrolase</fullName>
        <ecNumber evidence="11">3.4.19.12</ecNumber>
    </recommendedName>
</protein>
<feature type="domain" description="UBP-type" evidence="14">
    <location>
        <begin position="25"/>
        <end position="142"/>
    </location>
</feature>
<sequence>VLPHKNINSNNIYLHSEFIFFPSGSACQHIITSVDLIEVKKAVAQNHWSVCSECVRDLKAHDGEPEISPDIWMCLKCGYQGCSRNSEDQHSLKHSQATRSDPHCIVINLESWSIWCYECNEEPAQCNKKALAQALDFLQKHAIKTGLTSKPLKVREEISDGSETIRGKHPVNNVTAPVKGLSNLGNTCFFNAVMQNLAQTHMLSELLNEMKEKETKLKISPPTDSNLDPLMIILPSPGSLTSAMYLFLHSMKEAGKGPVTPRLLFNQLCQKAPWFKGFQQQDSQELLHYLLDALKIEETKRIQSGILKAFNNPTVKTADEETKRKVKVYGKEGVKMNFVDQIFVGELINIIMCEECSHISTVKEPFIDLSLPIIEERVRQILIKGRNRSIDDERSWHASVEQSNEHQEENSNLTLCQPKLEEANNPSQSEGSEKDGNQSDGSNDADGEASECENPSKQVDSLKCNIDSNFNMATINHVLFNGDLVQSKHKDLSYNDSISSAMSKLSLNSIKNENLIIDSVIEEQTDCVSFNIQDTRAGSVISKNPTTAFQTLSQSYVAKPKECSLQSCLHQFTSVDLLMGNNKLLCEKCTEKRQKQQKKAHSAEKKPEPVYTNARKQMLITAVPPVLNLHLKRFHQAGLSLRKVNRHVDFPLVLDLAPFCSSNCKNVGEGNQVLYSLYGIVEHCGSMRGGHYIAYVKYRIPNKKLFERIACSKNNSGFRDAVAAQPGQWVYVSDVHVQTVPESRVLNAQAYLLFYERLL</sequence>
<evidence type="ECO:0000259" key="14">
    <source>
        <dbReference type="PROSITE" id="PS50271"/>
    </source>
</evidence>
<dbReference type="Pfam" id="PF00443">
    <property type="entry name" value="UCH"/>
    <property type="match status" value="1"/>
</dbReference>
<dbReference type="CDD" id="cd02667">
    <property type="entry name" value="Peptidase_C19K"/>
    <property type="match status" value="1"/>
</dbReference>
<dbReference type="GO" id="GO:0008270">
    <property type="term" value="F:zinc ion binding"/>
    <property type="evidence" value="ECO:0007669"/>
    <property type="project" value="UniProtKB-KW"/>
</dbReference>
<evidence type="ECO:0000256" key="3">
    <source>
        <dbReference type="ARBA" id="ARBA00022723"/>
    </source>
</evidence>
<keyword evidence="3" id="KW-0479">Metal-binding</keyword>
<evidence type="ECO:0000256" key="7">
    <source>
        <dbReference type="ARBA" id="ARBA00022807"/>
    </source>
</evidence>
<proteinExistence type="inferred from homology"/>
<evidence type="ECO:0000256" key="8">
    <source>
        <dbReference type="ARBA" id="ARBA00022833"/>
    </source>
</evidence>
<keyword evidence="6 11" id="KW-0378">Hydrolase</keyword>
<keyword evidence="16" id="KW-1185">Reference proteome</keyword>
<dbReference type="EC" id="3.4.19.12" evidence="11"/>
<keyword evidence="8" id="KW-0862">Zinc</keyword>
<reference evidence="16" key="1">
    <citation type="journal article" date="2006" name="Science">
        <title>Ancient noncoding elements conserved in the human genome.</title>
        <authorList>
            <person name="Venkatesh B."/>
            <person name="Kirkness E.F."/>
            <person name="Loh Y.H."/>
            <person name="Halpern A.L."/>
            <person name="Lee A.P."/>
            <person name="Johnson J."/>
            <person name="Dandona N."/>
            <person name="Viswanathan L.D."/>
            <person name="Tay A."/>
            <person name="Venter J.C."/>
            <person name="Strausberg R.L."/>
            <person name="Brenner S."/>
        </authorList>
    </citation>
    <scope>NUCLEOTIDE SEQUENCE [LARGE SCALE GENOMIC DNA]</scope>
</reference>
<keyword evidence="4 10" id="KW-0863">Zinc-finger</keyword>
<dbReference type="PANTHER" id="PTHR21646">
    <property type="entry name" value="UBIQUITIN CARBOXYL-TERMINAL HYDROLASE"/>
    <property type="match status" value="1"/>
</dbReference>
<dbReference type="PROSITE" id="PS50271">
    <property type="entry name" value="ZF_UBP"/>
    <property type="match status" value="1"/>
</dbReference>
<dbReference type="GO" id="GO:0006508">
    <property type="term" value="P:proteolysis"/>
    <property type="evidence" value="ECO:0007669"/>
    <property type="project" value="UniProtKB-KW"/>
</dbReference>
<dbReference type="SUPFAM" id="SSF57850">
    <property type="entry name" value="RING/U-box"/>
    <property type="match status" value="1"/>
</dbReference>
<dbReference type="InterPro" id="IPR001394">
    <property type="entry name" value="Peptidase_C19_UCH"/>
</dbReference>
<dbReference type="PROSITE" id="PS50235">
    <property type="entry name" value="USP_3"/>
    <property type="match status" value="1"/>
</dbReference>
<dbReference type="AlphaFoldDB" id="A0A4W3JBY2"/>
<feature type="domain" description="USP" evidence="13">
    <location>
        <begin position="179"/>
        <end position="758"/>
    </location>
</feature>
<keyword evidence="9" id="KW-0539">Nucleus</keyword>
<dbReference type="Ensembl" id="ENSCMIT00000037592.1">
    <property type="protein sequence ID" value="ENSCMIP00000037051.1"/>
    <property type="gene ID" value="ENSCMIG00000015574.1"/>
</dbReference>
<dbReference type="GO" id="GO:0016579">
    <property type="term" value="P:protein deubiquitination"/>
    <property type="evidence" value="ECO:0007669"/>
    <property type="project" value="InterPro"/>
</dbReference>
<reference evidence="16" key="3">
    <citation type="journal article" date="2014" name="Nature">
        <title>Elephant shark genome provides unique insights into gnathostome evolution.</title>
        <authorList>
            <consortium name="International Elephant Shark Genome Sequencing Consortium"/>
            <person name="Venkatesh B."/>
            <person name="Lee A.P."/>
            <person name="Ravi V."/>
            <person name="Maurya A.K."/>
            <person name="Lian M.M."/>
            <person name="Swann J.B."/>
            <person name="Ohta Y."/>
            <person name="Flajnik M.F."/>
            <person name="Sutoh Y."/>
            <person name="Kasahara M."/>
            <person name="Hoon S."/>
            <person name="Gangu V."/>
            <person name="Roy S.W."/>
            <person name="Irimia M."/>
            <person name="Korzh V."/>
            <person name="Kondrychyn I."/>
            <person name="Lim Z.W."/>
            <person name="Tay B.H."/>
            <person name="Tohari S."/>
            <person name="Kong K.W."/>
            <person name="Ho S."/>
            <person name="Lorente-Galdos B."/>
            <person name="Quilez J."/>
            <person name="Marques-Bonet T."/>
            <person name="Raney B.J."/>
            <person name="Ingham P.W."/>
            <person name="Tay A."/>
            <person name="Hillier L.W."/>
            <person name="Minx P."/>
            <person name="Boehm T."/>
            <person name="Wilson R.K."/>
            <person name="Brenner S."/>
            <person name="Warren W.C."/>
        </authorList>
    </citation>
    <scope>NUCLEOTIDE SEQUENCE [LARGE SCALE GENOMIC DNA]</scope>
</reference>
<reference evidence="16" key="2">
    <citation type="journal article" date="2007" name="PLoS Biol.">
        <title>Survey sequencing and comparative analysis of the elephant shark (Callorhinchus milii) genome.</title>
        <authorList>
            <person name="Venkatesh B."/>
            <person name="Kirkness E.F."/>
            <person name="Loh Y.H."/>
            <person name="Halpern A.L."/>
            <person name="Lee A.P."/>
            <person name="Johnson J."/>
            <person name="Dandona N."/>
            <person name="Viswanathan L.D."/>
            <person name="Tay A."/>
            <person name="Venter J.C."/>
            <person name="Strausberg R.L."/>
            <person name="Brenner S."/>
        </authorList>
    </citation>
    <scope>NUCLEOTIDE SEQUENCE [LARGE SCALE GENOMIC DNA]</scope>
</reference>
<evidence type="ECO:0000256" key="4">
    <source>
        <dbReference type="ARBA" id="ARBA00022771"/>
    </source>
</evidence>
<dbReference type="Pfam" id="PF02148">
    <property type="entry name" value="zf-UBP"/>
    <property type="match status" value="1"/>
</dbReference>
<dbReference type="InterPro" id="IPR001607">
    <property type="entry name" value="Znf_UBP"/>
</dbReference>
<keyword evidence="2 11" id="KW-0645">Protease</keyword>
<keyword evidence="5 11" id="KW-0833">Ubl conjugation pathway</keyword>
<evidence type="ECO:0000313" key="16">
    <source>
        <dbReference type="Proteomes" id="UP000314986"/>
    </source>
</evidence>
<dbReference type="PROSITE" id="PS00973">
    <property type="entry name" value="USP_2"/>
    <property type="match status" value="1"/>
</dbReference>
<dbReference type="FunFam" id="3.90.70.10:FF:000102">
    <property type="entry name" value="Ubiquitinyl hydrolase 1"/>
    <property type="match status" value="1"/>
</dbReference>
<dbReference type="InterPro" id="IPR050185">
    <property type="entry name" value="Ub_carboxyl-term_hydrolase"/>
</dbReference>
<gene>
    <name evidence="15" type="primary">usp45</name>
</gene>
<reference evidence="15" key="5">
    <citation type="submission" date="2025-09" db="UniProtKB">
        <authorList>
            <consortium name="Ensembl"/>
        </authorList>
    </citation>
    <scope>IDENTIFICATION</scope>
</reference>
<evidence type="ECO:0000259" key="13">
    <source>
        <dbReference type="PROSITE" id="PS50235"/>
    </source>
</evidence>
<dbReference type="GeneTree" id="ENSGT00940000157719"/>
<evidence type="ECO:0000256" key="2">
    <source>
        <dbReference type="ARBA" id="ARBA00022670"/>
    </source>
</evidence>
<dbReference type="InterPro" id="IPR038765">
    <property type="entry name" value="Papain-like_cys_pep_sf"/>
</dbReference>
<dbReference type="Proteomes" id="UP000314986">
    <property type="component" value="Unassembled WGS sequence"/>
</dbReference>
<evidence type="ECO:0000256" key="12">
    <source>
        <dbReference type="SAM" id="MobiDB-lite"/>
    </source>
</evidence>
<evidence type="ECO:0000313" key="15">
    <source>
        <dbReference type="Ensembl" id="ENSCMIP00000037051.1"/>
    </source>
</evidence>
<evidence type="ECO:0000256" key="10">
    <source>
        <dbReference type="PROSITE-ProRule" id="PRU00502"/>
    </source>
</evidence>
<comment type="catalytic activity">
    <reaction evidence="1 11">
        <text>Thiol-dependent hydrolysis of ester, thioester, amide, peptide and isopeptide bonds formed by the C-terminal Gly of ubiquitin (a 76-residue protein attached to proteins as an intracellular targeting signal).</text>
        <dbReference type="EC" id="3.4.19.12"/>
    </reaction>
</comment>
<evidence type="ECO:0000256" key="6">
    <source>
        <dbReference type="ARBA" id="ARBA00022801"/>
    </source>
</evidence>
<organism evidence="15 16">
    <name type="scientific">Callorhinchus milii</name>
    <name type="common">Ghost shark</name>
    <dbReference type="NCBI Taxonomy" id="7868"/>
    <lineage>
        <taxon>Eukaryota</taxon>
        <taxon>Metazoa</taxon>
        <taxon>Chordata</taxon>
        <taxon>Craniata</taxon>
        <taxon>Vertebrata</taxon>
        <taxon>Chondrichthyes</taxon>
        <taxon>Holocephali</taxon>
        <taxon>Chimaeriformes</taxon>
        <taxon>Callorhinchidae</taxon>
        <taxon>Callorhinchus</taxon>
    </lineage>
</organism>
<dbReference type="InterPro" id="IPR013083">
    <property type="entry name" value="Znf_RING/FYVE/PHD"/>
</dbReference>
<dbReference type="FunFam" id="3.30.40.10:FF:000147">
    <property type="entry name" value="Ubiquitin carboxyl-terminal hydrolase 16"/>
    <property type="match status" value="1"/>
</dbReference>
<dbReference type="PROSITE" id="PS00972">
    <property type="entry name" value="USP_1"/>
    <property type="match status" value="1"/>
</dbReference>
<dbReference type="SUPFAM" id="SSF54001">
    <property type="entry name" value="Cysteine proteinases"/>
    <property type="match status" value="1"/>
</dbReference>
<accession>A0A4W3JBY2</accession>
<dbReference type="Gene3D" id="3.90.70.10">
    <property type="entry name" value="Cysteine proteinases"/>
    <property type="match status" value="2"/>
</dbReference>
<dbReference type="InterPro" id="IPR018200">
    <property type="entry name" value="USP_CS"/>
</dbReference>
<dbReference type="SMART" id="SM00290">
    <property type="entry name" value="ZnF_UBP"/>
    <property type="match status" value="1"/>
</dbReference>
<reference evidence="15" key="4">
    <citation type="submission" date="2025-08" db="UniProtKB">
        <authorList>
            <consortium name="Ensembl"/>
        </authorList>
    </citation>
    <scope>IDENTIFICATION</scope>
</reference>
<name>A0A4W3JBY2_CALMI</name>
<dbReference type="PANTHER" id="PTHR21646:SF34">
    <property type="entry name" value="UBIQUITIN CARBOXYL-TERMINAL HYDROLASE 45"/>
    <property type="match status" value="1"/>
</dbReference>
<evidence type="ECO:0000256" key="11">
    <source>
        <dbReference type="RuleBase" id="RU366025"/>
    </source>
</evidence>
<evidence type="ECO:0000256" key="5">
    <source>
        <dbReference type="ARBA" id="ARBA00022786"/>
    </source>
</evidence>
<comment type="similarity">
    <text evidence="11">Belongs to the peptidase C19 family.</text>
</comment>
<feature type="region of interest" description="Disordered" evidence="12">
    <location>
        <begin position="422"/>
        <end position="457"/>
    </location>
</feature>